<dbReference type="Gene3D" id="3.30.450.20">
    <property type="entry name" value="PAS domain"/>
    <property type="match status" value="4"/>
</dbReference>
<sequence length="1611" mass="177639">MSAPPATAHDARPELPLDHGLPDAAEEALFDQLARLAARLCGMPMAAIGFLDTDGTAGAPREWCKAACGLPRRALDGASPFFALAHEAGASAQESIVVVPDASVHALLRTHALVQAPYRVRAVACVPLFAADGVTVLGAVTAMDTLVRDLQPPQQEALQIVARQVTAQLELRRARNAAARLALERDGLAAQLQMQGSVLRDLSLLARAGSWQVELPSRVLTWSPELASTFELEQQTLPVEDSFNLYPPGIREQVEAAFERCASEGTPMDMQVPVCMPDSRRYRLRMVAHAVRDGEGRIVRVHGTFLDVSDSHAAQAARAASDERFRLVAHATTDAVWDWDMQSDAVWWNEGMEKLFGVPRHLLPPDSTSWTQRLHPDDCPWVMGSIRTVLEGQGDSWSAEYRFRRFDGSYAWVSDRGFIIRDAKGRAVRMVGGMADVSAQKEAALQAEQDARAQAEMVREQQRLTSANLPEAQMLQLAVDAALVLTQADAAVLELAEDGQMRVRARAQASQSGLGPLVGQATPAKNDAEDGMHFLAVPLNAGRTLTGRLRVLQSVGGAFTPRQAVHLQTLADSLGATLQLRDIEARLRASEAQYRSLFADHPQPMWVYECDSLRILAVNRAMVQLHGYSEAELMRMAMPDLFLPEERDRLAAVLRDMTHDGRPEPLRQRHVRRDGTVIDMEMYSGSTRFNGVAACQVLGNDVTERVRTERELARVGRAQRLLGECNEILVRATSEAELLHAVCRVAVDIGGYRLGWVGMARDDPGKSIDIVAHAGHGEHFLETLHLSWSADHPGGQGPAGQCVRSGRTAIVHDVRKATGFAHVLDRMQAHGLRAAICLPLCDTQRTFGLLYLYASELVHLSPEEAHLLESLANDVAFGIKSLRARTEQQHLQAMVLKVASAVSAGIGAEFFQQLVVNMSDVLGAPLAGVARLLPVPAGETPRASTMAWMLDGALRPPLEYDLANMPSEQLLTQRHVLVPEQVSQRFAYCTQCAELGMEGYVGHQLSDSEGRPVGLIFVAFREPLTRPDFMLHTMQIFAARASAEMQRQIADSRIRQQASLLDKARDAIIVRDLNHRITFWNQGAEHMYGWTRQEAMGRSIAELLYRDPEAFHYATQATLDHGEWTGEILQYDRQGTPLEVEGRWTLVRADDGTPESVLALNTDIRQRKATEREIQRLAFYDPLTGLPNRMLLMDRIGQALTKAQRQRQGGALLFIDLDNFKTLNDTLGHDKGDLLLQQVAKRLNTCVRSVDTVARLGGDEFVVMIEELSNETEALARHARSVGEKVLTVLSAPYALAGYQYRSTPSIGIAPFDDAPTSVGELLKQADLAMYQAKTAGRNTLRFFDPGMQAVVSARALLEADLRAALSQDEFTLHYQPQVDHHGHIVGLEALLRWSQPQRGMVSPGEFIPLAEETGLILPLGRWVLHTACKLLASWRDEPDLAHLTMAVNVSSRQFRHASFVDDVARVLAITGAPSAQLKLELTETLLVEDMETTIATMTALRAYGVRFSLDDFGTGYSSLSYLKRMPLDQLKIDQSFVADLLTDPNDAAIVDTIIALSRSLGLQVIAEGVETADQRERLAQAGCRYYQGYLFSRPLSMEALDRLLHPHQAR</sequence>
<feature type="domain" description="PAS" evidence="2">
    <location>
        <begin position="321"/>
        <end position="393"/>
    </location>
</feature>
<dbReference type="Gene3D" id="3.20.20.450">
    <property type="entry name" value="EAL domain"/>
    <property type="match status" value="1"/>
</dbReference>
<dbReference type="PROSITE" id="PS50112">
    <property type="entry name" value="PAS"/>
    <property type="match status" value="3"/>
</dbReference>
<dbReference type="Pfam" id="PF13185">
    <property type="entry name" value="GAF_2"/>
    <property type="match status" value="1"/>
</dbReference>
<dbReference type="InterPro" id="IPR013655">
    <property type="entry name" value="PAS_fold_3"/>
</dbReference>
<dbReference type="FunFam" id="3.30.70.270:FF:000001">
    <property type="entry name" value="Diguanylate cyclase domain protein"/>
    <property type="match status" value="1"/>
</dbReference>
<evidence type="ECO:0000313" key="6">
    <source>
        <dbReference type="EMBL" id="SFE44557.1"/>
    </source>
</evidence>
<reference evidence="7" key="1">
    <citation type="submission" date="2016-10" db="EMBL/GenBank/DDBJ databases">
        <authorList>
            <person name="Varghese N."/>
            <person name="Submissions S."/>
        </authorList>
    </citation>
    <scope>NUCLEOTIDE SEQUENCE [LARGE SCALE GENOMIC DNA]</scope>
    <source>
        <strain evidence="7">DSM 27981</strain>
    </source>
</reference>
<dbReference type="SUPFAM" id="SSF141868">
    <property type="entry name" value="EAL domain-like"/>
    <property type="match status" value="1"/>
</dbReference>
<dbReference type="SMART" id="SM00086">
    <property type="entry name" value="PAC"/>
    <property type="match status" value="4"/>
</dbReference>
<evidence type="ECO:0000259" key="4">
    <source>
        <dbReference type="PROSITE" id="PS50883"/>
    </source>
</evidence>
<comment type="catalytic activity">
    <reaction evidence="1">
        <text>3',3'-c-di-GMP + H2O = 5'-phosphoguanylyl(3'-&gt;5')guanosine + H(+)</text>
        <dbReference type="Rhea" id="RHEA:24902"/>
        <dbReference type="ChEBI" id="CHEBI:15377"/>
        <dbReference type="ChEBI" id="CHEBI:15378"/>
        <dbReference type="ChEBI" id="CHEBI:58754"/>
        <dbReference type="ChEBI" id="CHEBI:58805"/>
        <dbReference type="EC" id="3.1.4.52"/>
    </reaction>
    <physiologicalReaction direction="left-to-right" evidence="1">
        <dbReference type="Rhea" id="RHEA:24903"/>
    </physiologicalReaction>
</comment>
<dbReference type="PROSITE" id="PS50113">
    <property type="entry name" value="PAC"/>
    <property type="match status" value="2"/>
</dbReference>
<dbReference type="SMART" id="SM00267">
    <property type="entry name" value="GGDEF"/>
    <property type="match status" value="1"/>
</dbReference>
<dbReference type="STRING" id="1177982.SAMN04489711_10284"/>
<dbReference type="InterPro" id="IPR035965">
    <property type="entry name" value="PAS-like_dom_sf"/>
</dbReference>
<dbReference type="RefSeq" id="WP_245785091.1">
    <property type="nucleotide sequence ID" value="NZ_FONX01000002.1"/>
</dbReference>
<dbReference type="PANTHER" id="PTHR44757">
    <property type="entry name" value="DIGUANYLATE CYCLASE DGCP"/>
    <property type="match status" value="1"/>
</dbReference>
<dbReference type="NCBIfam" id="TIGR00229">
    <property type="entry name" value="sensory_box"/>
    <property type="match status" value="3"/>
</dbReference>
<dbReference type="SMART" id="SM00091">
    <property type="entry name" value="PAS"/>
    <property type="match status" value="4"/>
</dbReference>
<dbReference type="InterPro" id="IPR000160">
    <property type="entry name" value="GGDEF_dom"/>
</dbReference>
<dbReference type="InterPro" id="IPR001633">
    <property type="entry name" value="EAL_dom"/>
</dbReference>
<feature type="domain" description="EAL" evidence="4">
    <location>
        <begin position="1355"/>
        <end position="1609"/>
    </location>
</feature>
<dbReference type="GO" id="GO:0006355">
    <property type="term" value="P:regulation of DNA-templated transcription"/>
    <property type="evidence" value="ECO:0007669"/>
    <property type="project" value="InterPro"/>
</dbReference>
<feature type="domain" description="PAC" evidence="3">
    <location>
        <begin position="1124"/>
        <end position="1176"/>
    </location>
</feature>
<dbReference type="InterPro" id="IPR001610">
    <property type="entry name" value="PAC"/>
</dbReference>
<gene>
    <name evidence="6" type="ORF">SAMN04489711_10284</name>
</gene>
<dbReference type="InterPro" id="IPR003018">
    <property type="entry name" value="GAF"/>
</dbReference>
<organism evidence="6 7">
    <name type="scientific">Paracidovorax wautersii</name>
    <dbReference type="NCBI Taxonomy" id="1177982"/>
    <lineage>
        <taxon>Bacteria</taxon>
        <taxon>Pseudomonadati</taxon>
        <taxon>Pseudomonadota</taxon>
        <taxon>Betaproteobacteria</taxon>
        <taxon>Burkholderiales</taxon>
        <taxon>Comamonadaceae</taxon>
        <taxon>Paracidovorax</taxon>
    </lineage>
</organism>
<dbReference type="PROSITE" id="PS50887">
    <property type="entry name" value="GGDEF"/>
    <property type="match status" value="1"/>
</dbReference>
<dbReference type="CDD" id="cd01949">
    <property type="entry name" value="GGDEF"/>
    <property type="match status" value="1"/>
</dbReference>
<dbReference type="NCBIfam" id="TIGR00254">
    <property type="entry name" value="GGDEF"/>
    <property type="match status" value="1"/>
</dbReference>
<feature type="domain" description="PAS" evidence="2">
    <location>
        <begin position="590"/>
        <end position="661"/>
    </location>
</feature>
<dbReference type="InterPro" id="IPR052155">
    <property type="entry name" value="Biofilm_reg_signaling"/>
</dbReference>
<dbReference type="Pfam" id="PF00989">
    <property type="entry name" value="PAS"/>
    <property type="match status" value="1"/>
</dbReference>
<accession>A0A1I2ALG0</accession>
<dbReference type="InterPro" id="IPR000014">
    <property type="entry name" value="PAS"/>
</dbReference>
<dbReference type="CDD" id="cd01948">
    <property type="entry name" value="EAL"/>
    <property type="match status" value="1"/>
</dbReference>
<dbReference type="EMBL" id="FONX01000002">
    <property type="protein sequence ID" value="SFE44557.1"/>
    <property type="molecule type" value="Genomic_DNA"/>
</dbReference>
<dbReference type="InterPro" id="IPR013767">
    <property type="entry name" value="PAS_fold"/>
</dbReference>
<name>A0A1I2ALG0_9BURK</name>
<dbReference type="InterPro" id="IPR043128">
    <property type="entry name" value="Rev_trsase/Diguanyl_cyclase"/>
</dbReference>
<dbReference type="Pfam" id="PF00563">
    <property type="entry name" value="EAL"/>
    <property type="match status" value="1"/>
</dbReference>
<dbReference type="PROSITE" id="PS50883">
    <property type="entry name" value="EAL"/>
    <property type="match status" value="1"/>
</dbReference>
<feature type="domain" description="PAS" evidence="2">
    <location>
        <begin position="1053"/>
        <end position="1107"/>
    </location>
</feature>
<dbReference type="SUPFAM" id="SSF55785">
    <property type="entry name" value="PYP-like sensor domain (PAS domain)"/>
    <property type="match status" value="4"/>
</dbReference>
<feature type="domain" description="GGDEF" evidence="5">
    <location>
        <begin position="1208"/>
        <end position="1346"/>
    </location>
</feature>
<dbReference type="Gene3D" id="3.30.450.40">
    <property type="match status" value="2"/>
</dbReference>
<evidence type="ECO:0000256" key="1">
    <source>
        <dbReference type="ARBA" id="ARBA00051114"/>
    </source>
</evidence>
<evidence type="ECO:0000259" key="5">
    <source>
        <dbReference type="PROSITE" id="PS50887"/>
    </source>
</evidence>
<dbReference type="InterPro" id="IPR029787">
    <property type="entry name" value="Nucleotide_cyclase"/>
</dbReference>
<dbReference type="Pfam" id="PF00990">
    <property type="entry name" value="GGDEF"/>
    <property type="match status" value="1"/>
</dbReference>
<dbReference type="GO" id="GO:0071111">
    <property type="term" value="F:cyclic-guanylate-specific phosphodiesterase activity"/>
    <property type="evidence" value="ECO:0007669"/>
    <property type="project" value="UniProtKB-EC"/>
</dbReference>
<dbReference type="FunFam" id="3.20.20.450:FF:000001">
    <property type="entry name" value="Cyclic di-GMP phosphodiesterase yahA"/>
    <property type="match status" value="1"/>
</dbReference>
<dbReference type="PANTHER" id="PTHR44757:SF2">
    <property type="entry name" value="BIOFILM ARCHITECTURE MAINTENANCE PROTEIN MBAA"/>
    <property type="match status" value="1"/>
</dbReference>
<dbReference type="CDD" id="cd00130">
    <property type="entry name" value="PAS"/>
    <property type="match status" value="3"/>
</dbReference>
<dbReference type="SUPFAM" id="SSF55073">
    <property type="entry name" value="Nucleotide cyclase"/>
    <property type="match status" value="1"/>
</dbReference>
<evidence type="ECO:0000259" key="3">
    <source>
        <dbReference type="PROSITE" id="PS50113"/>
    </source>
</evidence>
<dbReference type="Pfam" id="PF01590">
    <property type="entry name" value="GAF"/>
    <property type="match status" value="1"/>
</dbReference>
<dbReference type="Pfam" id="PF13426">
    <property type="entry name" value="PAS_9"/>
    <property type="match status" value="1"/>
</dbReference>
<dbReference type="Pfam" id="PF08447">
    <property type="entry name" value="PAS_3"/>
    <property type="match status" value="1"/>
</dbReference>
<dbReference type="Gene3D" id="3.30.70.270">
    <property type="match status" value="1"/>
</dbReference>
<dbReference type="InterPro" id="IPR029016">
    <property type="entry name" value="GAF-like_dom_sf"/>
</dbReference>
<protein>
    <submittedName>
        <fullName evidence="6">PAS domain S-box-containing protein/diguanylate cyclase (GGDEF) domain-containing protein</fullName>
    </submittedName>
</protein>
<evidence type="ECO:0000313" key="7">
    <source>
        <dbReference type="Proteomes" id="UP000199119"/>
    </source>
</evidence>
<dbReference type="Proteomes" id="UP000199119">
    <property type="component" value="Unassembled WGS sequence"/>
</dbReference>
<dbReference type="SMART" id="SM00052">
    <property type="entry name" value="EAL"/>
    <property type="match status" value="1"/>
</dbReference>
<evidence type="ECO:0000259" key="2">
    <source>
        <dbReference type="PROSITE" id="PS50112"/>
    </source>
</evidence>
<feature type="domain" description="PAC" evidence="3">
    <location>
        <begin position="397"/>
        <end position="449"/>
    </location>
</feature>
<dbReference type="InterPro" id="IPR000700">
    <property type="entry name" value="PAS-assoc_C"/>
</dbReference>
<dbReference type="SUPFAM" id="SSF55781">
    <property type="entry name" value="GAF domain-like"/>
    <property type="match status" value="4"/>
</dbReference>
<proteinExistence type="predicted"/>
<keyword evidence="7" id="KW-1185">Reference proteome</keyword>
<dbReference type="InterPro" id="IPR035919">
    <property type="entry name" value="EAL_sf"/>
</dbReference>
<dbReference type="SMART" id="SM00065">
    <property type="entry name" value="GAF"/>
    <property type="match status" value="3"/>
</dbReference>
<dbReference type="GO" id="GO:0071732">
    <property type="term" value="P:cellular response to nitric oxide"/>
    <property type="evidence" value="ECO:0007669"/>
    <property type="project" value="UniProtKB-ARBA"/>
</dbReference>